<evidence type="ECO:0000313" key="2">
    <source>
        <dbReference type="EMBL" id="KPV49021.1"/>
    </source>
</evidence>
<gene>
    <name evidence="2" type="ORF">SE17_34940</name>
</gene>
<feature type="domain" description="GFO/IDH/MocA-like oxidoreductase" evidence="1">
    <location>
        <begin position="28"/>
        <end position="162"/>
    </location>
</feature>
<protein>
    <recommendedName>
        <fullName evidence="1">GFO/IDH/MocA-like oxidoreductase domain-containing protein</fullName>
    </recommendedName>
</protein>
<reference evidence="2 3" key="1">
    <citation type="submission" date="2015-09" db="EMBL/GenBank/DDBJ databases">
        <title>Draft genome sequence of Kouleothrix aurantiaca JCM 19913.</title>
        <authorList>
            <person name="Hemp J."/>
        </authorList>
    </citation>
    <scope>NUCLEOTIDE SEQUENCE [LARGE SCALE GENOMIC DNA]</scope>
    <source>
        <strain evidence="2 3">COM-B</strain>
    </source>
</reference>
<dbReference type="Proteomes" id="UP000050509">
    <property type="component" value="Unassembled WGS sequence"/>
</dbReference>
<feature type="non-terminal residue" evidence="2">
    <location>
        <position position="1"/>
    </location>
</feature>
<dbReference type="SUPFAM" id="SSF55347">
    <property type="entry name" value="Glyceraldehyde-3-phosphate dehydrogenase-like, C-terminal domain"/>
    <property type="match status" value="1"/>
</dbReference>
<proteinExistence type="predicted"/>
<evidence type="ECO:0000313" key="3">
    <source>
        <dbReference type="Proteomes" id="UP000050509"/>
    </source>
</evidence>
<dbReference type="Gene3D" id="3.30.360.10">
    <property type="entry name" value="Dihydrodipicolinate Reductase, domain 2"/>
    <property type="match status" value="1"/>
</dbReference>
<organism evidence="2 3">
    <name type="scientific">Kouleothrix aurantiaca</name>
    <dbReference type="NCBI Taxonomy" id="186479"/>
    <lineage>
        <taxon>Bacteria</taxon>
        <taxon>Bacillati</taxon>
        <taxon>Chloroflexota</taxon>
        <taxon>Chloroflexia</taxon>
        <taxon>Chloroflexales</taxon>
        <taxon>Roseiflexineae</taxon>
        <taxon>Roseiflexaceae</taxon>
        <taxon>Kouleothrix</taxon>
    </lineage>
</organism>
<evidence type="ECO:0000259" key="1">
    <source>
        <dbReference type="Pfam" id="PF22725"/>
    </source>
</evidence>
<dbReference type="Pfam" id="PF22725">
    <property type="entry name" value="GFO_IDH_MocA_C3"/>
    <property type="match status" value="1"/>
</dbReference>
<sequence length="247" mass="26242">RDLSELARESGRELSIGYPHTYSPHAIRAREVMRSGELGAVQYVNCIMVSRVVEFLRGEGSPQFGSPIFPVHGPGAVYSQPALSGGGQGHLQMTHMVGLLFFVAGLRARQVVGMMRNHGLAVDLVDAMAVEFEGGALGSVGGSGNAFQHKLDLQLHCERGAIDMDMVAGTTTIRHADGTVEELPPVPDEERARQRFMTSGNLVDMVLGRAGNGAPAEVGWRAVELLDAAYRSAGAGGAAVTIESLYE</sequence>
<dbReference type="InterPro" id="IPR055170">
    <property type="entry name" value="GFO_IDH_MocA-like_dom"/>
</dbReference>
<dbReference type="EMBL" id="LJCR01002246">
    <property type="protein sequence ID" value="KPV49021.1"/>
    <property type="molecule type" value="Genomic_DNA"/>
</dbReference>
<dbReference type="AlphaFoldDB" id="A0A0N8PR60"/>
<name>A0A0N8PR60_9CHLR</name>
<keyword evidence="3" id="KW-1185">Reference proteome</keyword>
<accession>A0A0N8PR60</accession>
<comment type="caution">
    <text evidence="2">The sequence shown here is derived from an EMBL/GenBank/DDBJ whole genome shotgun (WGS) entry which is preliminary data.</text>
</comment>